<dbReference type="Gene3D" id="3.40.50.2300">
    <property type="match status" value="1"/>
</dbReference>
<evidence type="ECO:0000313" key="7">
    <source>
        <dbReference type="EMBL" id="MFC0470738.1"/>
    </source>
</evidence>
<keyword evidence="1" id="KW-0805">Transcription regulation</keyword>
<comment type="caution">
    <text evidence="7">The sequence shown here is derived from an EMBL/GenBank/DDBJ whole genome shotgun (WGS) entry which is preliminary data.</text>
</comment>
<evidence type="ECO:0000256" key="3">
    <source>
        <dbReference type="ARBA" id="ARBA00023163"/>
    </source>
</evidence>
<evidence type="ECO:0000259" key="6">
    <source>
        <dbReference type="PROSITE" id="PS50110"/>
    </source>
</evidence>
<dbReference type="InterPro" id="IPR020449">
    <property type="entry name" value="Tscrpt_reg_AraC-type_HTH"/>
</dbReference>
<dbReference type="PANTHER" id="PTHR43280:SF28">
    <property type="entry name" value="HTH-TYPE TRANSCRIPTIONAL ACTIVATOR RHAS"/>
    <property type="match status" value="1"/>
</dbReference>
<proteinExistence type="predicted"/>
<feature type="modified residue" description="4-aspartylphosphate" evidence="4">
    <location>
        <position position="55"/>
    </location>
</feature>
<dbReference type="PRINTS" id="PR00032">
    <property type="entry name" value="HTHARAC"/>
</dbReference>
<evidence type="ECO:0000313" key="8">
    <source>
        <dbReference type="Proteomes" id="UP001589838"/>
    </source>
</evidence>
<dbReference type="InterPro" id="IPR018062">
    <property type="entry name" value="HTH_AraC-typ_CS"/>
</dbReference>
<dbReference type="InterPro" id="IPR018060">
    <property type="entry name" value="HTH_AraC"/>
</dbReference>
<dbReference type="SUPFAM" id="SSF46689">
    <property type="entry name" value="Homeodomain-like"/>
    <property type="match status" value="2"/>
</dbReference>
<protein>
    <submittedName>
        <fullName evidence="7">Response regulator</fullName>
    </submittedName>
</protein>
<dbReference type="SMART" id="SM00448">
    <property type="entry name" value="REC"/>
    <property type="match status" value="1"/>
</dbReference>
<dbReference type="Pfam" id="PF00072">
    <property type="entry name" value="Response_reg"/>
    <property type="match status" value="1"/>
</dbReference>
<dbReference type="Proteomes" id="UP001589838">
    <property type="component" value="Unassembled WGS sequence"/>
</dbReference>
<evidence type="ECO:0000256" key="2">
    <source>
        <dbReference type="ARBA" id="ARBA00023125"/>
    </source>
</evidence>
<evidence type="ECO:0000259" key="5">
    <source>
        <dbReference type="PROSITE" id="PS01124"/>
    </source>
</evidence>
<feature type="domain" description="Response regulatory" evidence="6">
    <location>
        <begin position="3"/>
        <end position="120"/>
    </location>
</feature>
<gene>
    <name evidence="7" type="ORF">ACFFHM_09595</name>
</gene>
<dbReference type="CDD" id="cd17536">
    <property type="entry name" value="REC_YesN-like"/>
    <property type="match status" value="1"/>
</dbReference>
<dbReference type="PROSITE" id="PS50110">
    <property type="entry name" value="RESPONSE_REGULATORY"/>
    <property type="match status" value="1"/>
</dbReference>
<dbReference type="SUPFAM" id="SSF52172">
    <property type="entry name" value="CheY-like"/>
    <property type="match status" value="1"/>
</dbReference>
<feature type="domain" description="HTH araC/xylS-type" evidence="5">
    <location>
        <begin position="439"/>
        <end position="537"/>
    </location>
</feature>
<name>A0ABV6KBQ2_9BACI</name>
<dbReference type="EMBL" id="JBHLUX010000025">
    <property type="protein sequence ID" value="MFC0470738.1"/>
    <property type="molecule type" value="Genomic_DNA"/>
</dbReference>
<keyword evidence="8" id="KW-1185">Reference proteome</keyword>
<dbReference type="Gene3D" id="1.10.10.60">
    <property type="entry name" value="Homeodomain-like"/>
    <property type="match status" value="2"/>
</dbReference>
<sequence length="544" mass="63819">MYRLLIVDDEEIIADGLYEVFSRLMPDELDVCKAYSGKEALDWLSRTRIDIVLTDIAMPGIDGLELMERIESYWPRCKVIFLTGHSRFDYTYRAIQNPNVRYLLKTEGYDKVTDTVKEVLTEIQRRNSESLLLKKSQEQIYAYEMLTQGDYMRYLLQDSKAICSHQREITGEFRKLNINMDSTKGVLMVLGRLTYPIGKTYTERREILSSVRATWEDYLSEKTNSIGILDKYGDILWIIQPFTTTKEKLDHHLLPFLEGTLEIIQEECLRSENVTIGFTVSDRCCEWQGITTKYERLRKLQQQKIGDSIPIILRDCPDTKDEVASNERRVPSYKIEILASHLETNREAEFLEEFVYLTNYTLNGNVMQMVETYFSMALVLYSYINKQGWHNRMNNYEKLLRLDDHPSMKEAFQFLKHIAEEIIKVKQTDERDRASCVVDRICHYIETHLSEDLSLVRLAEIHYFNPSYLSYFFKQECGLNLSEYIDKCRIRKAKELLTDGELKVREVGVAVGYNAAHSFTRFFKKVTGMTPKEYRDKLLAIQSN</sequence>
<keyword evidence="2" id="KW-0238">DNA-binding</keyword>
<dbReference type="PROSITE" id="PS01124">
    <property type="entry name" value="HTH_ARAC_FAMILY_2"/>
    <property type="match status" value="1"/>
</dbReference>
<dbReference type="PROSITE" id="PS00041">
    <property type="entry name" value="HTH_ARAC_FAMILY_1"/>
    <property type="match status" value="1"/>
</dbReference>
<accession>A0ABV6KBQ2</accession>
<dbReference type="InterPro" id="IPR001789">
    <property type="entry name" value="Sig_transdc_resp-reg_receiver"/>
</dbReference>
<dbReference type="InterPro" id="IPR009057">
    <property type="entry name" value="Homeodomain-like_sf"/>
</dbReference>
<dbReference type="RefSeq" id="WP_335960494.1">
    <property type="nucleotide sequence ID" value="NZ_JAXBLX010000010.1"/>
</dbReference>
<keyword evidence="4" id="KW-0597">Phosphoprotein</keyword>
<dbReference type="Pfam" id="PF12833">
    <property type="entry name" value="HTH_18"/>
    <property type="match status" value="1"/>
</dbReference>
<keyword evidence="3" id="KW-0804">Transcription</keyword>
<dbReference type="InterPro" id="IPR011006">
    <property type="entry name" value="CheY-like_superfamily"/>
</dbReference>
<evidence type="ECO:0000256" key="4">
    <source>
        <dbReference type="PROSITE-ProRule" id="PRU00169"/>
    </source>
</evidence>
<reference evidence="7 8" key="1">
    <citation type="submission" date="2024-09" db="EMBL/GenBank/DDBJ databases">
        <authorList>
            <person name="Sun Q."/>
            <person name="Mori K."/>
        </authorList>
    </citation>
    <scope>NUCLEOTIDE SEQUENCE [LARGE SCALE GENOMIC DNA]</scope>
    <source>
        <strain evidence="7 8">NCAIM B.02610</strain>
    </source>
</reference>
<dbReference type="SMART" id="SM00342">
    <property type="entry name" value="HTH_ARAC"/>
    <property type="match status" value="1"/>
</dbReference>
<dbReference type="PANTHER" id="PTHR43280">
    <property type="entry name" value="ARAC-FAMILY TRANSCRIPTIONAL REGULATOR"/>
    <property type="match status" value="1"/>
</dbReference>
<organism evidence="7 8">
    <name type="scientific">Halalkalibacter kiskunsagensis</name>
    <dbReference type="NCBI Taxonomy" id="1548599"/>
    <lineage>
        <taxon>Bacteria</taxon>
        <taxon>Bacillati</taxon>
        <taxon>Bacillota</taxon>
        <taxon>Bacilli</taxon>
        <taxon>Bacillales</taxon>
        <taxon>Bacillaceae</taxon>
        <taxon>Halalkalibacter</taxon>
    </lineage>
</organism>
<evidence type="ECO:0000256" key="1">
    <source>
        <dbReference type="ARBA" id="ARBA00023015"/>
    </source>
</evidence>